<evidence type="ECO:0000313" key="3">
    <source>
        <dbReference type="Proteomes" id="UP000712281"/>
    </source>
</evidence>
<organism evidence="2 3">
    <name type="scientific">Brassica cretica</name>
    <name type="common">Mustard</name>
    <dbReference type="NCBI Taxonomy" id="69181"/>
    <lineage>
        <taxon>Eukaryota</taxon>
        <taxon>Viridiplantae</taxon>
        <taxon>Streptophyta</taxon>
        <taxon>Embryophyta</taxon>
        <taxon>Tracheophyta</taxon>
        <taxon>Spermatophyta</taxon>
        <taxon>Magnoliopsida</taxon>
        <taxon>eudicotyledons</taxon>
        <taxon>Gunneridae</taxon>
        <taxon>Pentapetalae</taxon>
        <taxon>rosids</taxon>
        <taxon>malvids</taxon>
        <taxon>Brassicales</taxon>
        <taxon>Brassicaceae</taxon>
        <taxon>Brassiceae</taxon>
        <taxon>Brassica</taxon>
    </lineage>
</organism>
<name>A0A8S9KW90_BRACR</name>
<protein>
    <submittedName>
        <fullName evidence="2">Uncharacterized protein</fullName>
    </submittedName>
</protein>
<gene>
    <name evidence="2" type="ORF">F2Q68_00009081</name>
</gene>
<dbReference type="EMBL" id="QGKW02000717">
    <property type="protein sequence ID" value="KAF2599950.1"/>
    <property type="molecule type" value="Genomic_DNA"/>
</dbReference>
<reference evidence="2" key="1">
    <citation type="submission" date="2019-12" db="EMBL/GenBank/DDBJ databases">
        <title>Genome sequencing and annotation of Brassica cretica.</title>
        <authorList>
            <person name="Studholme D.J."/>
            <person name="Sarris P.F."/>
        </authorList>
    </citation>
    <scope>NUCLEOTIDE SEQUENCE</scope>
    <source>
        <strain evidence="2">PFS-001/15</strain>
        <tissue evidence="2">Leaf</tissue>
    </source>
</reference>
<evidence type="ECO:0000256" key="1">
    <source>
        <dbReference type="SAM" id="MobiDB-lite"/>
    </source>
</evidence>
<sequence length="92" mass="9703">MLTGSTPGGGELPILSPNVVLGVEPCPQPRKKAVGLDSKTCFVISPRRMIQSAIPPLLLDFSSMMTPSVSLSVAPPQGREISSKTPDLFVDL</sequence>
<feature type="region of interest" description="Disordered" evidence="1">
    <location>
        <begin position="72"/>
        <end position="92"/>
    </location>
</feature>
<dbReference type="AlphaFoldDB" id="A0A8S9KW90"/>
<comment type="caution">
    <text evidence="2">The sequence shown here is derived from an EMBL/GenBank/DDBJ whole genome shotgun (WGS) entry which is preliminary data.</text>
</comment>
<evidence type="ECO:0000313" key="2">
    <source>
        <dbReference type="EMBL" id="KAF2599950.1"/>
    </source>
</evidence>
<dbReference type="Proteomes" id="UP000712281">
    <property type="component" value="Unassembled WGS sequence"/>
</dbReference>
<proteinExistence type="predicted"/>
<accession>A0A8S9KW90</accession>